<dbReference type="OrthoDB" id="7442at2157"/>
<name>A0A1H6BQC9_9EURY</name>
<dbReference type="PRINTS" id="PR00081">
    <property type="entry name" value="GDHRDH"/>
</dbReference>
<dbReference type="PANTHER" id="PTHR42760:SF133">
    <property type="entry name" value="3-OXOACYL-[ACYL-CARRIER-PROTEIN] REDUCTASE"/>
    <property type="match status" value="1"/>
</dbReference>
<accession>A0A1H6BQC9</accession>
<organism evidence="5 6">
    <name type="scientific">Halobellus limi</name>
    <dbReference type="NCBI Taxonomy" id="699433"/>
    <lineage>
        <taxon>Archaea</taxon>
        <taxon>Methanobacteriati</taxon>
        <taxon>Methanobacteriota</taxon>
        <taxon>Stenosarchaea group</taxon>
        <taxon>Halobacteria</taxon>
        <taxon>Halobacteriales</taxon>
        <taxon>Haloferacaceae</taxon>
        <taxon>Halobellus</taxon>
    </lineage>
</organism>
<dbReference type="AlphaFoldDB" id="A0A1H6BQC9"/>
<dbReference type="GO" id="GO:0006633">
    <property type="term" value="P:fatty acid biosynthetic process"/>
    <property type="evidence" value="ECO:0007669"/>
    <property type="project" value="TreeGrafter"/>
</dbReference>
<evidence type="ECO:0000256" key="1">
    <source>
        <dbReference type="ARBA" id="ARBA00006484"/>
    </source>
</evidence>
<evidence type="ECO:0000313" key="6">
    <source>
        <dbReference type="Proteomes" id="UP000236740"/>
    </source>
</evidence>
<keyword evidence="4" id="KW-0614">Plasmid</keyword>
<dbReference type="EMBL" id="CP031313">
    <property type="protein sequence ID" value="QCC49381.1"/>
    <property type="molecule type" value="Genomic_DNA"/>
</dbReference>
<reference evidence="5 6" key="1">
    <citation type="submission" date="2016-10" db="EMBL/GenBank/DDBJ databases">
        <authorList>
            <person name="de Groot N.N."/>
        </authorList>
    </citation>
    <scope>NUCLEOTIDE SEQUENCE [LARGE SCALE GENOMIC DNA]</scope>
    <source>
        <strain evidence="5 6">CGMCC 1.10331</strain>
    </source>
</reference>
<keyword evidence="2" id="KW-0560">Oxidoreductase</keyword>
<sequence length="238" mass="24983">MARTAIVTGGSGGIGHACVEVLAPNYDVLVHYNSDLEGAETAVKTVEEHGNRAAVHQCDIADPDAVAEMVETAEAELGQIDLLVNNGAVFLETALEDITRDEIDLEVDVNLKGTVHCTKAALPSIRKSEYGRIITIASTSGPHGSPTDPVYAATKGGVISFTKSIARMYASDGILANVVAPGPTATPMMREERRPGIRESSPLGRLTRPEEVADAVEYFASATGVTGEVLVVDGGRNI</sequence>
<protein>
    <submittedName>
        <fullName evidence="5">3-oxoacyl-[acyl-carrier-protein] reductase</fullName>
    </submittedName>
    <submittedName>
        <fullName evidence="4">SDR family oxidoreductase</fullName>
    </submittedName>
</protein>
<proteinExistence type="inferred from homology"/>
<reference evidence="4 7" key="2">
    <citation type="journal article" date="2019" name="Nat. Commun.">
        <title>A new type of DNA phosphorothioation-based antiviral system in archaea.</title>
        <authorList>
            <person name="Xiong L."/>
            <person name="Liu S."/>
            <person name="Chen S."/>
            <person name="Xiao Y."/>
            <person name="Zhu B."/>
            <person name="Gao Y."/>
            <person name="Zhang Y."/>
            <person name="Chen B."/>
            <person name="Luo J."/>
            <person name="Deng Z."/>
            <person name="Chen X."/>
            <person name="Wang L."/>
            <person name="Chen S."/>
        </authorList>
    </citation>
    <scope>NUCLEOTIDE SEQUENCE [LARGE SCALE GENOMIC DNA]</scope>
    <source>
        <strain evidence="4 7">CGMCC 1.10331</strain>
        <plasmid evidence="4 7">unnamed2</plasmid>
    </source>
</reference>
<dbReference type="CDD" id="cd05233">
    <property type="entry name" value="SDR_c"/>
    <property type="match status" value="1"/>
</dbReference>
<geneLocation type="plasmid" evidence="4">
    <name>unnamed2</name>
</geneLocation>
<dbReference type="PANTHER" id="PTHR42760">
    <property type="entry name" value="SHORT-CHAIN DEHYDROGENASES/REDUCTASES FAMILY MEMBER"/>
    <property type="match status" value="1"/>
</dbReference>
<gene>
    <name evidence="4" type="ORF">DV707_16675</name>
    <name evidence="5" type="ORF">SAMN04488133_2929</name>
</gene>
<dbReference type="InterPro" id="IPR036291">
    <property type="entry name" value="NAD(P)-bd_dom_sf"/>
</dbReference>
<dbReference type="Pfam" id="PF13561">
    <property type="entry name" value="adh_short_C2"/>
    <property type="match status" value="1"/>
</dbReference>
<dbReference type="SUPFAM" id="SSF51735">
    <property type="entry name" value="NAD(P)-binding Rossmann-fold domains"/>
    <property type="match status" value="1"/>
</dbReference>
<dbReference type="Gene3D" id="3.40.50.720">
    <property type="entry name" value="NAD(P)-binding Rossmann-like Domain"/>
    <property type="match status" value="1"/>
</dbReference>
<comment type="similarity">
    <text evidence="1">Belongs to the short-chain dehydrogenases/reductases (SDR) family.</text>
</comment>
<dbReference type="PRINTS" id="PR00080">
    <property type="entry name" value="SDRFAMILY"/>
</dbReference>
<evidence type="ECO:0000256" key="3">
    <source>
        <dbReference type="SAM" id="MobiDB-lite"/>
    </source>
</evidence>
<evidence type="ECO:0000313" key="4">
    <source>
        <dbReference type="EMBL" id="QCC49381.1"/>
    </source>
</evidence>
<evidence type="ECO:0000256" key="2">
    <source>
        <dbReference type="ARBA" id="ARBA00023002"/>
    </source>
</evidence>
<dbReference type="KEGG" id="hlm:DV707_16675"/>
<dbReference type="FunFam" id="3.40.50.720:FF:000173">
    <property type="entry name" value="3-oxoacyl-[acyl-carrier protein] reductase"/>
    <property type="match status" value="1"/>
</dbReference>
<dbReference type="GeneID" id="39859756"/>
<dbReference type="RefSeq" id="WP_103992600.1">
    <property type="nucleotide sequence ID" value="NZ_CP031313.1"/>
</dbReference>
<dbReference type="GO" id="GO:0048038">
    <property type="term" value="F:quinone binding"/>
    <property type="evidence" value="ECO:0007669"/>
    <property type="project" value="TreeGrafter"/>
</dbReference>
<evidence type="ECO:0000313" key="7">
    <source>
        <dbReference type="Proteomes" id="UP000296733"/>
    </source>
</evidence>
<dbReference type="Proteomes" id="UP000236740">
    <property type="component" value="Unassembled WGS sequence"/>
</dbReference>
<evidence type="ECO:0000313" key="5">
    <source>
        <dbReference type="EMBL" id="SEG62903.1"/>
    </source>
</evidence>
<dbReference type="Proteomes" id="UP000296733">
    <property type="component" value="Plasmid unnamed2"/>
</dbReference>
<dbReference type="InterPro" id="IPR020904">
    <property type="entry name" value="Sc_DH/Rdtase_CS"/>
</dbReference>
<keyword evidence="6" id="KW-1185">Reference proteome</keyword>
<dbReference type="GO" id="GO:0016616">
    <property type="term" value="F:oxidoreductase activity, acting on the CH-OH group of donors, NAD or NADP as acceptor"/>
    <property type="evidence" value="ECO:0007669"/>
    <property type="project" value="TreeGrafter"/>
</dbReference>
<dbReference type="PROSITE" id="PS00061">
    <property type="entry name" value="ADH_SHORT"/>
    <property type="match status" value="1"/>
</dbReference>
<dbReference type="InterPro" id="IPR002347">
    <property type="entry name" value="SDR_fam"/>
</dbReference>
<dbReference type="EMBL" id="FNVN01000005">
    <property type="protein sequence ID" value="SEG62903.1"/>
    <property type="molecule type" value="Genomic_DNA"/>
</dbReference>
<feature type="region of interest" description="Disordered" evidence="3">
    <location>
        <begin position="185"/>
        <end position="204"/>
    </location>
</feature>